<dbReference type="SUPFAM" id="SSF63817">
    <property type="entry name" value="Sortase"/>
    <property type="match status" value="1"/>
</dbReference>
<reference evidence="3 4" key="1">
    <citation type="submission" date="2013-07" db="EMBL/GenBank/DDBJ databases">
        <authorList>
            <person name="Weinstock G."/>
            <person name="Sodergren E."/>
            <person name="Wylie T."/>
            <person name="Fulton L."/>
            <person name="Fulton R."/>
            <person name="Fronick C."/>
            <person name="O'Laughlin M."/>
            <person name="Godfrey J."/>
            <person name="Miner T."/>
            <person name="Herter B."/>
            <person name="Appelbaum E."/>
            <person name="Cordes M."/>
            <person name="Lek S."/>
            <person name="Wollam A."/>
            <person name="Pepin K.H."/>
            <person name="Palsikar V.B."/>
            <person name="Mitreva M."/>
            <person name="Wilson R.K."/>
        </authorList>
    </citation>
    <scope>NUCLEOTIDE SEQUENCE [LARGE SCALE GENOMIC DNA]</scope>
    <source>
        <strain evidence="3 4">ATCC 27760</strain>
    </source>
</reference>
<dbReference type="EMBL" id="AWVF01000405">
    <property type="protein sequence ID" value="ERJ88571.1"/>
    <property type="molecule type" value="Genomic_DNA"/>
</dbReference>
<keyword evidence="1" id="KW-0378">Hydrolase</keyword>
<dbReference type="AlphaFoldDB" id="U2JQQ8"/>
<dbReference type="InterPro" id="IPR042000">
    <property type="entry name" value="Sortase_D_2"/>
</dbReference>
<sequence>MSKSKKQWGMFLSGLLAILIGISILGFFGVRKCYRLYQKQILLENNPVVEIADLNIKAPILEGTDNETLAKAAGHFKDSGDFGKGNYCIAGHSSTLYKEYFNNLKNVEIGMEITLHDKQKQAYHYTVAESKIVDPDAVWVLDDFGDDRITIITCTDDGTQRQVVVGLLD</sequence>
<organism evidence="3 4">
    <name type="scientific">Ruminococcus callidus ATCC 27760</name>
    <dbReference type="NCBI Taxonomy" id="411473"/>
    <lineage>
        <taxon>Bacteria</taxon>
        <taxon>Bacillati</taxon>
        <taxon>Bacillota</taxon>
        <taxon>Clostridia</taxon>
        <taxon>Eubacteriales</taxon>
        <taxon>Oscillospiraceae</taxon>
        <taxon>Ruminococcus</taxon>
    </lineage>
</organism>
<gene>
    <name evidence="3" type="ORF">RUMCAL_03132</name>
</gene>
<evidence type="ECO:0000256" key="1">
    <source>
        <dbReference type="ARBA" id="ARBA00022801"/>
    </source>
</evidence>
<comment type="caution">
    <text evidence="3">The sequence shown here is derived from an EMBL/GenBank/DDBJ whole genome shotgun (WGS) entry which is preliminary data.</text>
</comment>
<dbReference type="Proteomes" id="UP000016662">
    <property type="component" value="Unassembled WGS sequence"/>
</dbReference>
<protein>
    <submittedName>
        <fullName evidence="3">Sortase family protein</fullName>
    </submittedName>
</protein>
<feature type="active site" description="Acyl-thioester intermediate" evidence="2">
    <location>
        <position position="154"/>
    </location>
</feature>
<evidence type="ECO:0000313" key="3">
    <source>
        <dbReference type="EMBL" id="ERJ88571.1"/>
    </source>
</evidence>
<dbReference type="CDD" id="cd06166">
    <property type="entry name" value="Sortase_D_2"/>
    <property type="match status" value="1"/>
</dbReference>
<dbReference type="InterPro" id="IPR005754">
    <property type="entry name" value="Sortase"/>
</dbReference>
<dbReference type="NCBIfam" id="TIGR01076">
    <property type="entry name" value="sortase_fam"/>
    <property type="match status" value="1"/>
</dbReference>
<keyword evidence="4" id="KW-1185">Reference proteome</keyword>
<dbReference type="STRING" id="411473.RUMCAL_03132"/>
<dbReference type="OrthoDB" id="154054at2"/>
<name>U2JQQ8_9FIRM</name>
<dbReference type="RefSeq" id="WP_021681360.1">
    <property type="nucleotide sequence ID" value="NZ_KI260345.1"/>
</dbReference>
<dbReference type="Gene3D" id="2.40.260.10">
    <property type="entry name" value="Sortase"/>
    <property type="match status" value="1"/>
</dbReference>
<dbReference type="PATRIC" id="fig|411473.3.peg.2629"/>
<dbReference type="GO" id="GO:0016787">
    <property type="term" value="F:hydrolase activity"/>
    <property type="evidence" value="ECO:0007669"/>
    <property type="project" value="UniProtKB-KW"/>
</dbReference>
<dbReference type="HOGENOM" id="CLU_1577366_0_0_9"/>
<feature type="active site" description="Proton donor/acceptor" evidence="2">
    <location>
        <position position="92"/>
    </location>
</feature>
<evidence type="ECO:0000313" key="4">
    <source>
        <dbReference type="Proteomes" id="UP000016662"/>
    </source>
</evidence>
<dbReference type="InterPro" id="IPR023365">
    <property type="entry name" value="Sortase_dom-sf"/>
</dbReference>
<evidence type="ECO:0000256" key="2">
    <source>
        <dbReference type="PIRSR" id="PIRSR605754-1"/>
    </source>
</evidence>
<dbReference type="eggNOG" id="COG3764">
    <property type="taxonomic scope" value="Bacteria"/>
</dbReference>
<dbReference type="Pfam" id="PF04203">
    <property type="entry name" value="Sortase"/>
    <property type="match status" value="1"/>
</dbReference>
<proteinExistence type="predicted"/>
<accession>U2JQQ8</accession>